<dbReference type="EMBL" id="FWWU01000005">
    <property type="protein sequence ID" value="SMB81461.1"/>
    <property type="molecule type" value="Genomic_DNA"/>
</dbReference>
<name>A0A1W1UKY3_9DEIO</name>
<dbReference type="OrthoDB" id="64245at2"/>
<proteinExistence type="predicted"/>
<dbReference type="AlphaFoldDB" id="A0A1W1UKY3"/>
<dbReference type="Proteomes" id="UP000192582">
    <property type="component" value="Unassembled WGS sequence"/>
</dbReference>
<organism evidence="1 2">
    <name type="scientific">Deinococcus hopiensis KR-140</name>
    <dbReference type="NCBI Taxonomy" id="695939"/>
    <lineage>
        <taxon>Bacteria</taxon>
        <taxon>Thermotogati</taxon>
        <taxon>Deinococcota</taxon>
        <taxon>Deinococci</taxon>
        <taxon>Deinococcales</taxon>
        <taxon>Deinococcaceae</taxon>
        <taxon>Deinococcus</taxon>
    </lineage>
</organism>
<evidence type="ECO:0000313" key="2">
    <source>
        <dbReference type="Proteomes" id="UP000192582"/>
    </source>
</evidence>
<gene>
    <name evidence="1" type="ORF">SAMN00790413_04589</name>
</gene>
<reference evidence="1 2" key="1">
    <citation type="submission" date="2017-04" db="EMBL/GenBank/DDBJ databases">
        <authorList>
            <person name="Afonso C.L."/>
            <person name="Miller P.J."/>
            <person name="Scott M.A."/>
            <person name="Spackman E."/>
            <person name="Goraichik I."/>
            <person name="Dimitrov K.M."/>
            <person name="Suarez D.L."/>
            <person name="Swayne D.E."/>
        </authorList>
    </citation>
    <scope>NUCLEOTIDE SEQUENCE [LARGE SCALE GENOMIC DNA]</scope>
    <source>
        <strain evidence="1 2">KR-140</strain>
    </source>
</reference>
<keyword evidence="2" id="KW-1185">Reference proteome</keyword>
<evidence type="ECO:0000313" key="1">
    <source>
        <dbReference type="EMBL" id="SMB81461.1"/>
    </source>
</evidence>
<accession>A0A1W1UKY3</accession>
<sequence>MCCTWNPGSIFSRDEDKASLGNQTLDLALHIGGDSRRVTVSLGNLVPPETAFNVQSGKSTFL</sequence>
<dbReference type="RefSeq" id="WP_084045944.1">
    <property type="nucleotide sequence ID" value="NZ_FWWU01000005.1"/>
</dbReference>
<dbReference type="STRING" id="695939.SAMN00790413_04589"/>
<protein>
    <submittedName>
        <fullName evidence="1">Uncharacterized protein</fullName>
    </submittedName>
</protein>